<proteinExistence type="predicted"/>
<name>X1BCH2_9ZZZZ</name>
<protein>
    <submittedName>
        <fullName evidence="1">Uncharacterized protein</fullName>
    </submittedName>
</protein>
<evidence type="ECO:0000313" key="1">
    <source>
        <dbReference type="EMBL" id="GAG93639.1"/>
    </source>
</evidence>
<comment type="caution">
    <text evidence="1">The sequence shown here is derived from an EMBL/GenBank/DDBJ whole genome shotgun (WGS) entry which is preliminary data.</text>
</comment>
<sequence>MECKKDIIIERNNEGLCPICTALISTDFKVAKYKGKPVRICKQHPMCEEQ</sequence>
<dbReference type="AlphaFoldDB" id="X1BCH2"/>
<organism evidence="1">
    <name type="scientific">marine sediment metagenome</name>
    <dbReference type="NCBI Taxonomy" id="412755"/>
    <lineage>
        <taxon>unclassified sequences</taxon>
        <taxon>metagenomes</taxon>
        <taxon>ecological metagenomes</taxon>
    </lineage>
</organism>
<accession>X1BCH2</accession>
<dbReference type="EMBL" id="BART01027486">
    <property type="protein sequence ID" value="GAG93639.1"/>
    <property type="molecule type" value="Genomic_DNA"/>
</dbReference>
<gene>
    <name evidence="1" type="ORF">S01H4_48719</name>
</gene>
<reference evidence="1" key="1">
    <citation type="journal article" date="2014" name="Front. Microbiol.">
        <title>High frequency of phylogenetically diverse reductive dehalogenase-homologous genes in deep subseafloor sedimentary metagenomes.</title>
        <authorList>
            <person name="Kawai M."/>
            <person name="Futagami T."/>
            <person name="Toyoda A."/>
            <person name="Takaki Y."/>
            <person name="Nishi S."/>
            <person name="Hori S."/>
            <person name="Arai W."/>
            <person name="Tsubouchi T."/>
            <person name="Morono Y."/>
            <person name="Uchiyama I."/>
            <person name="Ito T."/>
            <person name="Fujiyama A."/>
            <person name="Inagaki F."/>
            <person name="Takami H."/>
        </authorList>
    </citation>
    <scope>NUCLEOTIDE SEQUENCE</scope>
    <source>
        <strain evidence="1">Expedition CK06-06</strain>
    </source>
</reference>